<evidence type="ECO:0000313" key="2">
    <source>
        <dbReference type="Proteomes" id="UP000593576"/>
    </source>
</evidence>
<dbReference type="EMBL" id="JABFAF010271084">
    <property type="protein sequence ID" value="MBA0878285.1"/>
    <property type="molecule type" value="Genomic_DNA"/>
</dbReference>
<dbReference type="AlphaFoldDB" id="A0A7J9N4N3"/>
<dbReference type="Proteomes" id="UP000593576">
    <property type="component" value="Unassembled WGS sequence"/>
</dbReference>
<evidence type="ECO:0000313" key="1">
    <source>
        <dbReference type="EMBL" id="MBA0878285.1"/>
    </source>
</evidence>
<evidence type="ECO:0008006" key="3">
    <source>
        <dbReference type="Google" id="ProtNLM"/>
    </source>
</evidence>
<proteinExistence type="predicted"/>
<protein>
    <recommendedName>
        <fullName evidence="3">Myb/SANT-like domain-containing protein</fullName>
    </recommendedName>
</protein>
<organism evidence="1 2">
    <name type="scientific">Gossypium schwendimanii</name>
    <name type="common">Cotton</name>
    <dbReference type="NCBI Taxonomy" id="34291"/>
    <lineage>
        <taxon>Eukaryota</taxon>
        <taxon>Viridiplantae</taxon>
        <taxon>Streptophyta</taxon>
        <taxon>Embryophyta</taxon>
        <taxon>Tracheophyta</taxon>
        <taxon>Spermatophyta</taxon>
        <taxon>Magnoliopsida</taxon>
        <taxon>eudicotyledons</taxon>
        <taxon>Gunneridae</taxon>
        <taxon>Pentapetalae</taxon>
        <taxon>rosids</taxon>
        <taxon>malvids</taxon>
        <taxon>Malvales</taxon>
        <taxon>Malvaceae</taxon>
        <taxon>Malvoideae</taxon>
        <taxon>Gossypium</taxon>
    </lineage>
</organism>
<dbReference type="OrthoDB" id="1001200at2759"/>
<comment type="caution">
    <text evidence="1">The sequence shown here is derived from an EMBL/GenBank/DDBJ whole genome shotgun (WGS) entry which is preliminary data.</text>
</comment>
<sequence>MGKGNKEGTTKQFKWTKLMEHLFLEILAKEA</sequence>
<gene>
    <name evidence="1" type="ORF">Goshw_000394</name>
</gene>
<keyword evidence="2" id="KW-1185">Reference proteome</keyword>
<accession>A0A7J9N4N3</accession>
<name>A0A7J9N4N3_GOSSC</name>
<reference evidence="1 2" key="1">
    <citation type="journal article" date="2019" name="Genome Biol. Evol.">
        <title>Insights into the evolution of the New World diploid cottons (Gossypium, subgenus Houzingenia) based on genome sequencing.</title>
        <authorList>
            <person name="Grover C.E."/>
            <person name="Arick M.A. 2nd"/>
            <person name="Thrash A."/>
            <person name="Conover J.L."/>
            <person name="Sanders W.S."/>
            <person name="Peterson D.G."/>
            <person name="Frelichowski J.E."/>
            <person name="Scheffler J.A."/>
            <person name="Scheffler B.E."/>
            <person name="Wendel J.F."/>
        </authorList>
    </citation>
    <scope>NUCLEOTIDE SEQUENCE [LARGE SCALE GENOMIC DNA]</scope>
    <source>
        <strain evidence="1">1</strain>
        <tissue evidence="1">Leaf</tissue>
    </source>
</reference>